<dbReference type="PROSITE" id="PS50893">
    <property type="entry name" value="ABC_TRANSPORTER_2"/>
    <property type="match status" value="1"/>
</dbReference>
<dbReference type="KEGG" id="sna:Snas_0535"/>
<evidence type="ECO:0000259" key="9">
    <source>
        <dbReference type="PROSITE" id="PS50929"/>
    </source>
</evidence>
<dbReference type="PROSITE" id="PS50929">
    <property type="entry name" value="ABC_TM1F"/>
    <property type="match status" value="1"/>
</dbReference>
<dbReference type="Proteomes" id="UP000000844">
    <property type="component" value="Chromosome"/>
</dbReference>
<evidence type="ECO:0000259" key="8">
    <source>
        <dbReference type="PROSITE" id="PS50893"/>
    </source>
</evidence>
<feature type="transmembrane region" description="Helical" evidence="7">
    <location>
        <begin position="51"/>
        <end position="70"/>
    </location>
</feature>
<dbReference type="OrthoDB" id="9806127at2"/>
<dbReference type="InterPro" id="IPR036640">
    <property type="entry name" value="ABC1_TM_sf"/>
</dbReference>
<evidence type="ECO:0000256" key="6">
    <source>
        <dbReference type="ARBA" id="ARBA00023136"/>
    </source>
</evidence>
<feature type="domain" description="ABC transmembrane type-1" evidence="9">
    <location>
        <begin position="18"/>
        <end position="283"/>
    </location>
</feature>
<dbReference type="SUPFAM" id="SSF90123">
    <property type="entry name" value="ABC transporter transmembrane region"/>
    <property type="match status" value="1"/>
</dbReference>
<dbReference type="Pfam" id="PF00005">
    <property type="entry name" value="ABC_tran"/>
    <property type="match status" value="1"/>
</dbReference>
<dbReference type="RefSeq" id="WP_013015820.1">
    <property type="nucleotide sequence ID" value="NC_013947.1"/>
</dbReference>
<feature type="transmembrane region" description="Helical" evidence="7">
    <location>
        <begin position="126"/>
        <end position="147"/>
    </location>
</feature>
<dbReference type="eggNOG" id="COG1132">
    <property type="taxonomic scope" value="Bacteria"/>
</dbReference>
<feature type="domain" description="ABC transporter" evidence="8">
    <location>
        <begin position="337"/>
        <end position="566"/>
    </location>
</feature>
<proteinExistence type="predicted"/>
<keyword evidence="4" id="KW-0067">ATP-binding</keyword>
<dbReference type="InterPro" id="IPR027417">
    <property type="entry name" value="P-loop_NTPase"/>
</dbReference>
<dbReference type="EMBL" id="CP001778">
    <property type="protein sequence ID" value="ADD40249.1"/>
    <property type="molecule type" value="Genomic_DNA"/>
</dbReference>
<evidence type="ECO:0000256" key="5">
    <source>
        <dbReference type="ARBA" id="ARBA00022989"/>
    </source>
</evidence>
<dbReference type="GO" id="GO:0005886">
    <property type="term" value="C:plasma membrane"/>
    <property type="evidence" value="ECO:0007669"/>
    <property type="project" value="UniProtKB-SubCell"/>
</dbReference>
<dbReference type="PANTHER" id="PTHR24221:SF654">
    <property type="entry name" value="ATP-BINDING CASSETTE SUB-FAMILY B MEMBER 6"/>
    <property type="match status" value="1"/>
</dbReference>
<evidence type="ECO:0000256" key="1">
    <source>
        <dbReference type="ARBA" id="ARBA00004651"/>
    </source>
</evidence>
<dbReference type="GO" id="GO:0034040">
    <property type="term" value="F:ATPase-coupled lipid transmembrane transporter activity"/>
    <property type="evidence" value="ECO:0007669"/>
    <property type="project" value="TreeGrafter"/>
</dbReference>
<keyword evidence="11" id="KW-1185">Reference proteome</keyword>
<keyword evidence="5 7" id="KW-1133">Transmembrane helix</keyword>
<keyword evidence="3" id="KW-0547">Nucleotide-binding</keyword>
<evidence type="ECO:0000256" key="3">
    <source>
        <dbReference type="ARBA" id="ARBA00022741"/>
    </source>
</evidence>
<feature type="transmembrane region" description="Helical" evidence="7">
    <location>
        <begin position="153"/>
        <end position="177"/>
    </location>
</feature>
<dbReference type="Gene3D" id="1.20.1560.10">
    <property type="entry name" value="ABC transporter type 1, transmembrane domain"/>
    <property type="match status" value="1"/>
</dbReference>
<dbReference type="HOGENOM" id="CLU_000604_84_3_11"/>
<dbReference type="GO" id="GO:0016887">
    <property type="term" value="F:ATP hydrolysis activity"/>
    <property type="evidence" value="ECO:0007669"/>
    <property type="project" value="InterPro"/>
</dbReference>
<dbReference type="InterPro" id="IPR039421">
    <property type="entry name" value="Type_1_exporter"/>
</dbReference>
<gene>
    <name evidence="10" type="ordered locus">Snas_0535</name>
</gene>
<reference evidence="10 11" key="1">
    <citation type="journal article" date="2009" name="Stand. Genomic Sci.">
        <title>Complete genome sequence of Stackebrandtia nassauensis type strain (LLR-40K-21).</title>
        <authorList>
            <person name="Munk C."/>
            <person name="Lapidus A."/>
            <person name="Copeland A."/>
            <person name="Jando M."/>
            <person name="Mayilraj S."/>
            <person name="Glavina Del Rio T."/>
            <person name="Nolan M."/>
            <person name="Chen F."/>
            <person name="Lucas S."/>
            <person name="Tice H."/>
            <person name="Cheng J.F."/>
            <person name="Han C."/>
            <person name="Detter J.C."/>
            <person name="Bruce D."/>
            <person name="Goodwin L."/>
            <person name="Chain P."/>
            <person name="Pitluck S."/>
            <person name="Goker M."/>
            <person name="Ovchinikova G."/>
            <person name="Pati A."/>
            <person name="Ivanova N."/>
            <person name="Mavromatis K."/>
            <person name="Chen A."/>
            <person name="Palaniappan K."/>
            <person name="Land M."/>
            <person name="Hauser L."/>
            <person name="Chang Y.J."/>
            <person name="Jeffries C.D."/>
            <person name="Bristow J."/>
            <person name="Eisen J.A."/>
            <person name="Markowitz V."/>
            <person name="Hugenholtz P."/>
            <person name="Kyrpides N.C."/>
            <person name="Klenk H.P."/>
        </authorList>
    </citation>
    <scope>NUCLEOTIDE SEQUENCE [LARGE SCALE GENOMIC DNA]</scope>
    <source>
        <strain evidence="11">DSM 44728 / CIP 108903 / NRRL B-16338 / NBRC 102104 / LLR-40K-21</strain>
    </source>
</reference>
<evidence type="ECO:0000256" key="7">
    <source>
        <dbReference type="SAM" id="Phobius"/>
    </source>
</evidence>
<accession>D3Q5V0</accession>
<sequence>MKRELGVGLRALWRRPLAGLLVWSVPEVLPTAVSGYVVAQAIDSGFLAGDLWRGLAWLGALFAASLLGGLGSRGVFRYLGALVEPFRDTLARHIVAGALTNATAGRREDGAVARLTRQLEIVRDTYAGLILLTRGFAVTVVGVAAGLLSLSPLVAAVIVPPFLLGLGLFAATIGIAAGRYRTAVAADERLASEAGTVLGGARDIVATGTEDHAAGMVADRATAQAKAELALARLAVLRTGCFVVGAWLPLALLLFAGPWLVAGGASAGTIMGGLTYILFGLQPALNQFITGTGDSGLRFIVTLRRILDAGGEFPTATTLPESEEPRPDRPVADTSRLRARDLSFRYGPRSERVVDGLDLDIQPGEHLAIVGQSGIGKSTLACLLCGLLPPDTGEVTIGGQPVAGLPPRELAELRVLIPQQAYVFSGTVADNLTYLNPYAPGDLIDEALDVVGAAKLVSELGGPTAEVSPAQLTDGQRQLIALARAYLSPAPLVFLDEATCHLDPAAEERAELAFAARGGSLVVIAHRISSALRAKRIMVMDGPRSSIGTHTELLSRSPLYRDLVGYWNG</sequence>
<dbReference type="CDD" id="cd03228">
    <property type="entry name" value="ABCC_MRP_Like"/>
    <property type="match status" value="1"/>
</dbReference>
<keyword evidence="6 7" id="KW-0472">Membrane</keyword>
<dbReference type="InterPro" id="IPR011527">
    <property type="entry name" value="ABC1_TM_dom"/>
</dbReference>
<dbReference type="AlphaFoldDB" id="D3Q5V0"/>
<feature type="transmembrane region" description="Helical" evidence="7">
    <location>
        <begin position="230"/>
        <end position="253"/>
    </location>
</feature>
<protein>
    <submittedName>
        <fullName evidence="10">ABC transporter related protein</fullName>
    </submittedName>
</protein>
<dbReference type="SUPFAM" id="SSF52540">
    <property type="entry name" value="P-loop containing nucleoside triphosphate hydrolases"/>
    <property type="match status" value="1"/>
</dbReference>
<feature type="transmembrane region" description="Helical" evidence="7">
    <location>
        <begin position="20"/>
        <end position="39"/>
    </location>
</feature>
<dbReference type="SMART" id="SM00382">
    <property type="entry name" value="AAA"/>
    <property type="match status" value="1"/>
</dbReference>
<name>D3Q5V0_STANL</name>
<dbReference type="InterPro" id="IPR003439">
    <property type="entry name" value="ABC_transporter-like_ATP-bd"/>
</dbReference>
<dbReference type="GO" id="GO:0005524">
    <property type="term" value="F:ATP binding"/>
    <property type="evidence" value="ECO:0007669"/>
    <property type="project" value="UniProtKB-KW"/>
</dbReference>
<organism evidence="10 11">
    <name type="scientific">Stackebrandtia nassauensis (strain DSM 44728 / CIP 108903 / NRRL B-16338 / NBRC 102104 / LLR-40K-21)</name>
    <dbReference type="NCBI Taxonomy" id="446470"/>
    <lineage>
        <taxon>Bacteria</taxon>
        <taxon>Bacillati</taxon>
        <taxon>Actinomycetota</taxon>
        <taxon>Actinomycetes</taxon>
        <taxon>Glycomycetales</taxon>
        <taxon>Glycomycetaceae</taxon>
        <taxon>Stackebrandtia</taxon>
    </lineage>
</organism>
<keyword evidence="2 7" id="KW-0812">Transmembrane</keyword>
<evidence type="ECO:0000256" key="2">
    <source>
        <dbReference type="ARBA" id="ARBA00022692"/>
    </source>
</evidence>
<comment type="subcellular location">
    <subcellularLocation>
        <location evidence="1">Cell membrane</location>
        <topology evidence="1">Multi-pass membrane protein</topology>
    </subcellularLocation>
</comment>
<dbReference type="GO" id="GO:0140359">
    <property type="term" value="F:ABC-type transporter activity"/>
    <property type="evidence" value="ECO:0007669"/>
    <property type="project" value="InterPro"/>
</dbReference>
<evidence type="ECO:0000313" key="10">
    <source>
        <dbReference type="EMBL" id="ADD40249.1"/>
    </source>
</evidence>
<dbReference type="InterPro" id="IPR003593">
    <property type="entry name" value="AAA+_ATPase"/>
</dbReference>
<evidence type="ECO:0000256" key="4">
    <source>
        <dbReference type="ARBA" id="ARBA00022840"/>
    </source>
</evidence>
<dbReference type="STRING" id="446470.Snas_0535"/>
<dbReference type="PANTHER" id="PTHR24221">
    <property type="entry name" value="ATP-BINDING CASSETTE SUB-FAMILY B"/>
    <property type="match status" value="1"/>
</dbReference>
<dbReference type="Gene3D" id="3.40.50.300">
    <property type="entry name" value="P-loop containing nucleotide triphosphate hydrolases"/>
    <property type="match status" value="1"/>
</dbReference>
<evidence type="ECO:0000313" key="11">
    <source>
        <dbReference type="Proteomes" id="UP000000844"/>
    </source>
</evidence>